<accession>A0AAV1KCD6</accession>
<comment type="caution">
    <text evidence="3">The sequence shown here is derived from an EMBL/GenBank/DDBJ whole genome shotgun (WGS) entry which is preliminary data.</text>
</comment>
<feature type="region of interest" description="Disordered" evidence="2">
    <location>
        <begin position="1"/>
        <end position="80"/>
    </location>
</feature>
<feature type="coiled-coil region" evidence="1">
    <location>
        <begin position="224"/>
        <end position="252"/>
    </location>
</feature>
<protein>
    <submittedName>
        <fullName evidence="3">Uncharacterized protein</fullName>
    </submittedName>
</protein>
<feature type="compositionally biased region" description="Basic and acidic residues" evidence="2">
    <location>
        <begin position="27"/>
        <end position="36"/>
    </location>
</feature>
<dbReference type="Proteomes" id="UP001314205">
    <property type="component" value="Unassembled WGS sequence"/>
</dbReference>
<evidence type="ECO:0000313" key="3">
    <source>
        <dbReference type="EMBL" id="CAK1580745.1"/>
    </source>
</evidence>
<reference evidence="3 4" key="1">
    <citation type="submission" date="2023-11" db="EMBL/GenBank/DDBJ databases">
        <authorList>
            <person name="Hedman E."/>
            <person name="Englund M."/>
            <person name="Stromberg M."/>
            <person name="Nyberg Akerstrom W."/>
            <person name="Nylinder S."/>
            <person name="Jareborg N."/>
            <person name="Kallberg Y."/>
            <person name="Kronander E."/>
        </authorList>
    </citation>
    <scope>NUCLEOTIDE SEQUENCE [LARGE SCALE GENOMIC DNA]</scope>
</reference>
<feature type="compositionally biased region" description="Basic and acidic residues" evidence="2">
    <location>
        <begin position="66"/>
        <end position="80"/>
    </location>
</feature>
<keyword evidence="1" id="KW-0175">Coiled coil</keyword>
<evidence type="ECO:0000313" key="4">
    <source>
        <dbReference type="Proteomes" id="UP001314205"/>
    </source>
</evidence>
<evidence type="ECO:0000256" key="2">
    <source>
        <dbReference type="SAM" id="MobiDB-lite"/>
    </source>
</evidence>
<dbReference type="EMBL" id="CAVLGL010000024">
    <property type="protein sequence ID" value="CAK1580745.1"/>
    <property type="molecule type" value="Genomic_DNA"/>
</dbReference>
<keyword evidence="4" id="KW-1185">Reference proteome</keyword>
<gene>
    <name evidence="3" type="ORF">PARMNEM_LOCUS2497</name>
</gene>
<dbReference type="AlphaFoldDB" id="A0AAV1KCD6"/>
<proteinExistence type="predicted"/>
<organism evidence="3 4">
    <name type="scientific">Parnassius mnemosyne</name>
    <name type="common">clouded apollo</name>
    <dbReference type="NCBI Taxonomy" id="213953"/>
    <lineage>
        <taxon>Eukaryota</taxon>
        <taxon>Metazoa</taxon>
        <taxon>Ecdysozoa</taxon>
        <taxon>Arthropoda</taxon>
        <taxon>Hexapoda</taxon>
        <taxon>Insecta</taxon>
        <taxon>Pterygota</taxon>
        <taxon>Neoptera</taxon>
        <taxon>Endopterygota</taxon>
        <taxon>Lepidoptera</taxon>
        <taxon>Glossata</taxon>
        <taxon>Ditrysia</taxon>
        <taxon>Papilionoidea</taxon>
        <taxon>Papilionidae</taxon>
        <taxon>Parnassiinae</taxon>
        <taxon>Parnassini</taxon>
        <taxon>Parnassius</taxon>
        <taxon>Driopa</taxon>
    </lineage>
</organism>
<sequence>MESNNSDGDISDSELATCEMPISTYLEGDRSKETKQKCVIKRKTREDKDNEDEEFTTVTKRKSKRIERVPQETEEQHNNERTSVKDLEYYEVCVTSLEYLPKQMALAKLLRTQNIRNITRIKYKSPFKVLIQFKQKEDALLLMSCKKLTEMGVRCQLMSELSLSYGVVKGVDLDLTEEEIIKILESTIEVLSIKRLKRLNADGKWIDSESTTNKNKSHHEEAIIEETQGQYREEEIQNANRNEEVLHKLELKKILLRLKNIILSENTFEEKCILVFKVIVDEFKKNVINVLLRGGMLESVINLFNG</sequence>
<evidence type="ECO:0000256" key="1">
    <source>
        <dbReference type="SAM" id="Coils"/>
    </source>
</evidence>
<name>A0AAV1KCD6_9NEOP</name>